<dbReference type="InterPro" id="IPR035903">
    <property type="entry name" value="HesB-like_dom_sf"/>
</dbReference>
<dbReference type="NCBIfam" id="NF038090">
    <property type="entry name" value="IscA_HesB_Se"/>
    <property type="match status" value="1"/>
</dbReference>
<dbReference type="AlphaFoldDB" id="E5YAC0"/>
<evidence type="ECO:0000313" key="2">
    <source>
        <dbReference type="EMBL" id="EFV43121.1"/>
    </source>
</evidence>
<name>E5YAC0_BILW3</name>
<organism evidence="2 3">
    <name type="scientific">Bilophila wadsworthia (strain 3_1_6)</name>
    <dbReference type="NCBI Taxonomy" id="563192"/>
    <lineage>
        <taxon>Bacteria</taxon>
        <taxon>Pseudomonadati</taxon>
        <taxon>Thermodesulfobacteriota</taxon>
        <taxon>Desulfovibrionia</taxon>
        <taxon>Desulfovibrionales</taxon>
        <taxon>Desulfovibrionaceae</taxon>
        <taxon>Bilophila</taxon>
    </lineage>
</organism>
<reference evidence="2 3" key="1">
    <citation type="submission" date="2010-10" db="EMBL/GenBank/DDBJ databases">
        <authorList>
            <consortium name="The Broad Institute Genome Sequencing Platform"/>
            <person name="Ward D."/>
            <person name="Earl A."/>
            <person name="Feldgarden M."/>
            <person name="Young S.K."/>
            <person name="Gargeya S."/>
            <person name="Zeng Q."/>
            <person name="Alvarado L."/>
            <person name="Berlin A."/>
            <person name="Bochicchio J."/>
            <person name="Chapman S.B."/>
            <person name="Chen Z."/>
            <person name="Freedman E."/>
            <person name="Gellesch M."/>
            <person name="Goldberg J."/>
            <person name="Griggs A."/>
            <person name="Gujja S."/>
            <person name="Heilman E."/>
            <person name="Heiman D."/>
            <person name="Howarth C."/>
            <person name="Mehta T."/>
            <person name="Neiman D."/>
            <person name="Pearson M."/>
            <person name="Roberts A."/>
            <person name="Saif S."/>
            <person name="Shea T."/>
            <person name="Shenoy N."/>
            <person name="Sisk P."/>
            <person name="Stolte C."/>
            <person name="Sykes S."/>
            <person name="White J."/>
            <person name="Yandava C."/>
            <person name="Allen-Vercoe E."/>
            <person name="Sibley C."/>
            <person name="Ambrose C.E."/>
            <person name="Strauss J."/>
            <person name="Daigneault M."/>
            <person name="Haas B."/>
            <person name="Nusbaum C."/>
            <person name="Birren B."/>
        </authorList>
    </citation>
    <scope>NUCLEOTIDE SEQUENCE [LARGE SCALE GENOMIC DNA]</scope>
    <source>
        <strain evidence="2 3">3_1_6</strain>
    </source>
</reference>
<sequence length="112" mass="11482">MISLTEEARKELEAYFEGKEKTPIRVYLAPGGCSGPRLALALDEPGEDDETSEDNGLTLCINKELAEKVGAVTVGMTHMGFVVESEIPLPSGGNGGGCSSCCGGCGSSGGCH</sequence>
<proteinExistence type="predicted"/>
<evidence type="ECO:0000259" key="1">
    <source>
        <dbReference type="Pfam" id="PF01521"/>
    </source>
</evidence>
<dbReference type="Proteomes" id="UP000006034">
    <property type="component" value="Unassembled WGS sequence"/>
</dbReference>
<dbReference type="RefSeq" id="WP_005029619.1">
    <property type="nucleotide sequence ID" value="NZ_KE150238.1"/>
</dbReference>
<dbReference type="InterPro" id="IPR000361">
    <property type="entry name" value="ATAP_core_dom"/>
</dbReference>
<dbReference type="HOGENOM" id="CLU_069054_6_0_7"/>
<dbReference type="OrthoDB" id="5460919at2"/>
<dbReference type="STRING" id="563192.HMPREF0179_03140"/>
<keyword evidence="3" id="KW-1185">Reference proteome</keyword>
<accession>E5YAC0</accession>
<reference evidence="2 3" key="2">
    <citation type="submission" date="2013-04" db="EMBL/GenBank/DDBJ databases">
        <title>The Genome Sequence of Bilophila wadsworthia 3_1_6.</title>
        <authorList>
            <consortium name="The Broad Institute Genomics Platform"/>
            <person name="Earl A."/>
            <person name="Ward D."/>
            <person name="Feldgarden M."/>
            <person name="Gevers D."/>
            <person name="Sibley C."/>
            <person name="Strauss J."/>
            <person name="Allen-Vercoe E."/>
            <person name="Walker B."/>
            <person name="Young S."/>
            <person name="Zeng Q."/>
            <person name="Gargeya S."/>
            <person name="Fitzgerald M."/>
            <person name="Haas B."/>
            <person name="Abouelleil A."/>
            <person name="Allen A.W."/>
            <person name="Alvarado L."/>
            <person name="Arachchi H.M."/>
            <person name="Berlin A.M."/>
            <person name="Chapman S.B."/>
            <person name="Gainer-Dewar J."/>
            <person name="Goldberg J."/>
            <person name="Griggs A."/>
            <person name="Gujja S."/>
            <person name="Hansen M."/>
            <person name="Howarth C."/>
            <person name="Imamovic A."/>
            <person name="Ireland A."/>
            <person name="Larimer J."/>
            <person name="McCowan C."/>
            <person name="Murphy C."/>
            <person name="Pearson M."/>
            <person name="Poon T.W."/>
            <person name="Priest M."/>
            <person name="Roberts A."/>
            <person name="Saif S."/>
            <person name="Shea T."/>
            <person name="Sisk P."/>
            <person name="Sykes S."/>
            <person name="Wortman J."/>
            <person name="Nusbaum C."/>
            <person name="Birren B."/>
        </authorList>
    </citation>
    <scope>NUCLEOTIDE SEQUENCE [LARGE SCALE GENOMIC DNA]</scope>
    <source>
        <strain evidence="2 3">3_1_6</strain>
    </source>
</reference>
<feature type="domain" description="Core" evidence="1">
    <location>
        <begin position="2"/>
        <end position="69"/>
    </location>
</feature>
<dbReference type="EMBL" id="ADCP02000001">
    <property type="protein sequence ID" value="EFV43121.1"/>
    <property type="molecule type" value="Genomic_DNA"/>
</dbReference>
<gene>
    <name evidence="2" type="ORF">HMPREF0179_03140</name>
</gene>
<comment type="caution">
    <text evidence="2">The sequence shown here is derived from an EMBL/GenBank/DDBJ whole genome shotgun (WGS) entry which is preliminary data.</text>
</comment>
<protein>
    <recommendedName>
        <fullName evidence="1">Core domain-containing protein</fullName>
    </recommendedName>
</protein>
<dbReference type="Gene3D" id="2.60.300.12">
    <property type="entry name" value="HesB-like domain"/>
    <property type="match status" value="1"/>
</dbReference>
<dbReference type="eggNOG" id="COG0316">
    <property type="taxonomic scope" value="Bacteria"/>
</dbReference>
<evidence type="ECO:0000313" key="3">
    <source>
        <dbReference type="Proteomes" id="UP000006034"/>
    </source>
</evidence>
<dbReference type="SUPFAM" id="SSF89360">
    <property type="entry name" value="HesB-like domain"/>
    <property type="match status" value="1"/>
</dbReference>
<dbReference type="Pfam" id="PF01521">
    <property type="entry name" value="Fe-S_biosyn"/>
    <property type="match status" value="1"/>
</dbReference>
<dbReference type="GeneID" id="78084471"/>